<evidence type="ECO:0000313" key="18">
    <source>
        <dbReference type="Proteomes" id="UP000887043"/>
    </source>
</evidence>
<accession>A0AA37HUM8</accession>
<feature type="binding site" evidence="14">
    <location>
        <begin position="13"/>
        <end position="20"/>
    </location>
    <ligand>
        <name>ATP</name>
        <dbReference type="ChEBI" id="CHEBI:30616"/>
    </ligand>
</feature>
<evidence type="ECO:0000256" key="7">
    <source>
        <dbReference type="ARBA" id="ARBA00022840"/>
    </source>
</evidence>
<evidence type="ECO:0000256" key="10">
    <source>
        <dbReference type="ARBA" id="ARBA00023235"/>
    </source>
</evidence>
<dbReference type="Proteomes" id="UP000887043">
    <property type="component" value="Unassembled WGS sequence"/>
</dbReference>
<evidence type="ECO:0000259" key="16">
    <source>
        <dbReference type="PROSITE" id="PS51217"/>
    </source>
</evidence>
<evidence type="ECO:0000256" key="14">
    <source>
        <dbReference type="PROSITE-ProRule" id="PRU00560"/>
    </source>
</evidence>
<dbReference type="GO" id="GO:0005524">
    <property type="term" value="F:ATP binding"/>
    <property type="evidence" value="ECO:0007669"/>
    <property type="project" value="UniProtKB-UniRule"/>
</dbReference>
<keyword evidence="5 14" id="KW-0347">Helicase</keyword>
<dbReference type="EMBL" id="BPTR01000001">
    <property type="protein sequence ID" value="GJG26930.1"/>
    <property type="molecule type" value="Genomic_DNA"/>
</dbReference>
<gene>
    <name evidence="17" type="ORF">PRRU23_06300</name>
</gene>
<sequence length="1115" mass="130076">MINHPKPLTVYKASAGSGKTFTLTKEYIKLVIKDPTCYRNILAVTFTNKATEEMKMRILSTLYGIWKQLPDSVDYLKQITKEIDVSPELASAQAGKALSLLVHNYNYFRVETIDTFFQSVLRNLARELDLTANLRIELNDYQVEDMAVDELIENLNTTSRLLLWIMEYIRENINDDKSWNVIGKIKSFGIQIFKEYYKQHSKQLNATLSEPNFFKTFTDSMKDVINNADDKVKMIVSTFEDILQAYHLDITDFSYGASGVCSYFVKLKKGIYDESLLTSRVLKGMEDPKAWVKKSGQNRDLAQTAVNEELFQLLKFAEEKRPTIWRMAQSAKLTMRHINQLRLLNSIEDKVREMNQEANRFLLSDTQTLLHSLIQNSDSPFIFEKIGTQLEHIMIDEFQDTSTIQWQNFKVLLEETMSHGKENLIVGDVKQSIYRWRDGDWRLLNEIQNQFDNNEQQLQIQPLMYNYRSNRNIVEFNNLFFRVAADYEYNQLKNENPLEAEQMKLAYADVEQRVPEGKPAAGKVEIHLLADEDWSVRTLELTAQTINNLHDQGVPYNKIAILTRTNGNIQSIADEFMKNYPSIPLVSDEAFRLDASMAVNVIMDALHLLTHPNDILTRANLVKSYRKIVDAEGVTDTQLFVIPSIDDRQERENALIAHMNQFLPSEFVETSDELVRMPLFDLVERLFALFALHKLSDQSAYICAFYDTLNHFITDYTTDIDAFVTEWDNRLHLKTIQSDEINGVRILSIHKSKGLEFDHVIIPYCDWRLEKVGTNIWCEPQEEPFNRLPLVPVDFSKKEMMGTIYEHDYLHEHLQNVVDNMNLLYVAFTRASRNLFIIGRQGNESMRSAVIQEAMYDDCWTHAKVPVFIEGLPDKSIDKKKVKKTDSAEEPIDILFEYGELDIASEEKQEKQSDNVFKQHIEPESLQITNYVNKVEFKQSNKSRDFIGGEDDDEFIRQRNYIQMGNVLHNLFSTIHTADDIESALQQLELDGVIYDKNITKEKIEKMLRKRLETKEVSDWFSPRWTLFNECSILYVEDEKDEEGNITSKVQERRPDRVMTDGNEMIVVDFKFGRYKEEYDKQVREYMSLLQSMGYPQVKGYLWFVYKNEIKEVTL</sequence>
<dbReference type="PROSITE" id="PS51217">
    <property type="entry name" value="UVRD_HELICASE_CTER"/>
    <property type="match status" value="1"/>
</dbReference>
<evidence type="ECO:0000256" key="9">
    <source>
        <dbReference type="ARBA" id="ARBA00023204"/>
    </source>
</evidence>
<keyword evidence="8" id="KW-0238">DNA-binding</keyword>
<feature type="domain" description="UvrD-like helicase ATP-binding" evidence="15">
    <location>
        <begin position="1"/>
        <end position="470"/>
    </location>
</feature>
<dbReference type="GO" id="GO:0003677">
    <property type="term" value="F:DNA binding"/>
    <property type="evidence" value="ECO:0007669"/>
    <property type="project" value="UniProtKB-KW"/>
</dbReference>
<comment type="catalytic activity">
    <reaction evidence="11">
        <text>Couples ATP hydrolysis with the unwinding of duplex DNA by translocating in the 3'-5' direction.</text>
        <dbReference type="EC" id="5.6.2.4"/>
    </reaction>
</comment>
<dbReference type="AlphaFoldDB" id="A0AA37HUM8"/>
<dbReference type="GO" id="GO:0004527">
    <property type="term" value="F:exonuclease activity"/>
    <property type="evidence" value="ECO:0007669"/>
    <property type="project" value="UniProtKB-KW"/>
</dbReference>
<comment type="catalytic activity">
    <reaction evidence="13">
        <text>ATP + H2O = ADP + phosphate + H(+)</text>
        <dbReference type="Rhea" id="RHEA:13065"/>
        <dbReference type="ChEBI" id="CHEBI:15377"/>
        <dbReference type="ChEBI" id="CHEBI:15378"/>
        <dbReference type="ChEBI" id="CHEBI:30616"/>
        <dbReference type="ChEBI" id="CHEBI:43474"/>
        <dbReference type="ChEBI" id="CHEBI:456216"/>
        <dbReference type="EC" id="5.6.2.4"/>
    </reaction>
</comment>
<dbReference type="Pfam" id="PF00580">
    <property type="entry name" value="UvrD-helicase"/>
    <property type="match status" value="1"/>
</dbReference>
<reference evidence="17" key="1">
    <citation type="submission" date="2021-08" db="EMBL/GenBank/DDBJ databases">
        <title>Prevotella lacticifex sp. nov., isolated from rumen of cow.</title>
        <authorList>
            <person name="Shinkai T."/>
            <person name="Ikeyama N."/>
            <person name="Kumagai M."/>
            <person name="Ohmori H."/>
            <person name="Sakamoto M."/>
            <person name="Ohkuma M."/>
            <person name="Mitsumori M."/>
        </authorList>
    </citation>
    <scope>NUCLEOTIDE SEQUENCE</scope>
    <source>
        <strain evidence="17">DSM 11371</strain>
    </source>
</reference>
<keyword evidence="4 14" id="KW-0378">Hydrolase</keyword>
<dbReference type="InterPro" id="IPR014017">
    <property type="entry name" value="DNA_helicase_UvrD-like_C"/>
</dbReference>
<evidence type="ECO:0000259" key="15">
    <source>
        <dbReference type="PROSITE" id="PS51198"/>
    </source>
</evidence>
<dbReference type="InterPro" id="IPR027417">
    <property type="entry name" value="P-loop_NTPase"/>
</dbReference>
<dbReference type="SUPFAM" id="SSF52540">
    <property type="entry name" value="P-loop containing nucleoside triphosphate hydrolases"/>
    <property type="match status" value="1"/>
</dbReference>
<dbReference type="GO" id="GO:0043138">
    <property type="term" value="F:3'-5' DNA helicase activity"/>
    <property type="evidence" value="ECO:0007669"/>
    <property type="project" value="UniProtKB-EC"/>
</dbReference>
<keyword evidence="6" id="KW-0269">Exonuclease</keyword>
<dbReference type="PROSITE" id="PS51198">
    <property type="entry name" value="UVRD_HELICASE_ATP_BIND"/>
    <property type="match status" value="1"/>
</dbReference>
<organism evidence="17 18">
    <name type="scientific">Segatella bryantii</name>
    <name type="common">Prevotella bryantii</name>
    <dbReference type="NCBI Taxonomy" id="77095"/>
    <lineage>
        <taxon>Bacteria</taxon>
        <taxon>Pseudomonadati</taxon>
        <taxon>Bacteroidota</taxon>
        <taxon>Bacteroidia</taxon>
        <taxon>Bacteroidales</taxon>
        <taxon>Prevotellaceae</taxon>
        <taxon>Segatella</taxon>
    </lineage>
</organism>
<comment type="caution">
    <text evidence="17">The sequence shown here is derived from an EMBL/GenBank/DDBJ whole genome shotgun (WGS) entry which is preliminary data.</text>
</comment>
<dbReference type="PANTHER" id="PTHR11070">
    <property type="entry name" value="UVRD / RECB / PCRA DNA HELICASE FAMILY MEMBER"/>
    <property type="match status" value="1"/>
</dbReference>
<protein>
    <recommendedName>
        <fullName evidence="12">DNA 3'-5' helicase</fullName>
        <ecNumber evidence="12">5.6.2.4</ecNumber>
    </recommendedName>
</protein>
<keyword evidence="9" id="KW-0234">DNA repair</keyword>
<keyword evidence="2 14" id="KW-0547">Nucleotide-binding</keyword>
<evidence type="ECO:0000256" key="3">
    <source>
        <dbReference type="ARBA" id="ARBA00022763"/>
    </source>
</evidence>
<evidence type="ECO:0000256" key="6">
    <source>
        <dbReference type="ARBA" id="ARBA00022839"/>
    </source>
</evidence>
<evidence type="ECO:0000256" key="13">
    <source>
        <dbReference type="ARBA" id="ARBA00048988"/>
    </source>
</evidence>
<evidence type="ECO:0000313" key="17">
    <source>
        <dbReference type="EMBL" id="GJG26930.1"/>
    </source>
</evidence>
<dbReference type="Gene3D" id="3.40.50.300">
    <property type="entry name" value="P-loop containing nucleotide triphosphate hydrolases"/>
    <property type="match status" value="4"/>
</dbReference>
<evidence type="ECO:0000256" key="8">
    <source>
        <dbReference type="ARBA" id="ARBA00023125"/>
    </source>
</evidence>
<evidence type="ECO:0000256" key="12">
    <source>
        <dbReference type="ARBA" id="ARBA00034808"/>
    </source>
</evidence>
<keyword evidence="10" id="KW-0413">Isomerase</keyword>
<keyword evidence="1" id="KW-0540">Nuclease</keyword>
<evidence type="ECO:0000256" key="4">
    <source>
        <dbReference type="ARBA" id="ARBA00022801"/>
    </source>
</evidence>
<dbReference type="GO" id="GO:0000725">
    <property type="term" value="P:recombinational repair"/>
    <property type="evidence" value="ECO:0007669"/>
    <property type="project" value="TreeGrafter"/>
</dbReference>
<keyword evidence="7 14" id="KW-0067">ATP-binding</keyword>
<dbReference type="Gene3D" id="3.90.320.10">
    <property type="match status" value="1"/>
</dbReference>
<evidence type="ECO:0000256" key="2">
    <source>
        <dbReference type="ARBA" id="ARBA00022741"/>
    </source>
</evidence>
<dbReference type="RefSeq" id="WP_006281359.1">
    <property type="nucleotide sequence ID" value="NZ_BPTR01000001.1"/>
</dbReference>
<evidence type="ECO:0000256" key="1">
    <source>
        <dbReference type="ARBA" id="ARBA00022722"/>
    </source>
</evidence>
<dbReference type="PANTHER" id="PTHR11070:SF67">
    <property type="entry name" value="DNA 3'-5' HELICASE"/>
    <property type="match status" value="1"/>
</dbReference>
<proteinExistence type="predicted"/>
<dbReference type="GO" id="GO:0005829">
    <property type="term" value="C:cytosol"/>
    <property type="evidence" value="ECO:0007669"/>
    <property type="project" value="TreeGrafter"/>
</dbReference>
<keyword evidence="3" id="KW-0227">DNA damage</keyword>
<feature type="domain" description="UvrD-like helicase C-terminal" evidence="16">
    <location>
        <begin position="493"/>
        <end position="754"/>
    </location>
</feature>
<dbReference type="InterPro" id="IPR011604">
    <property type="entry name" value="PDDEXK-like_dom_sf"/>
</dbReference>
<evidence type="ECO:0000256" key="5">
    <source>
        <dbReference type="ARBA" id="ARBA00022806"/>
    </source>
</evidence>
<name>A0AA37HUM8_SEGBR</name>
<evidence type="ECO:0000256" key="11">
    <source>
        <dbReference type="ARBA" id="ARBA00034617"/>
    </source>
</evidence>
<dbReference type="Pfam" id="PF13361">
    <property type="entry name" value="UvrD_C"/>
    <property type="match status" value="2"/>
</dbReference>
<dbReference type="InterPro" id="IPR014016">
    <property type="entry name" value="UvrD-like_ATP-bd"/>
</dbReference>
<dbReference type="InterPro" id="IPR000212">
    <property type="entry name" value="DNA_helicase_UvrD/REP"/>
</dbReference>
<dbReference type="EC" id="5.6.2.4" evidence="12"/>